<dbReference type="SUPFAM" id="SSF55021">
    <property type="entry name" value="ACT-like"/>
    <property type="match status" value="2"/>
</dbReference>
<sequence length="143" mass="15322">MATTTPAPGSTSLKALLSTLITRLDPETFVFITIPPTQTYPATLLAQMLFREAEGLTIIATKASAEAHDLEYVFPCRMLTLDVHSSLEAVGFMAVVAGRLSERGIACNPVSGYFHDHLFVQIGREEEALGVLSEVAVAAKADV</sequence>
<organism evidence="2 3">
    <name type="scientific">Lachnellula willkommii</name>
    <dbReference type="NCBI Taxonomy" id="215461"/>
    <lineage>
        <taxon>Eukaryota</taxon>
        <taxon>Fungi</taxon>
        <taxon>Dikarya</taxon>
        <taxon>Ascomycota</taxon>
        <taxon>Pezizomycotina</taxon>
        <taxon>Leotiomycetes</taxon>
        <taxon>Helotiales</taxon>
        <taxon>Lachnaceae</taxon>
        <taxon>Lachnellula</taxon>
    </lineage>
</organism>
<evidence type="ECO:0000313" key="3">
    <source>
        <dbReference type="Proteomes" id="UP000315522"/>
    </source>
</evidence>
<comment type="caution">
    <text evidence="2">The sequence shown here is derived from an EMBL/GenBank/DDBJ whole genome shotgun (WGS) entry which is preliminary data.</text>
</comment>
<evidence type="ECO:0000259" key="1">
    <source>
        <dbReference type="Pfam" id="PF10000"/>
    </source>
</evidence>
<dbReference type="PANTHER" id="PTHR39199">
    <property type="entry name" value="BLR5128 PROTEIN"/>
    <property type="match status" value="1"/>
</dbReference>
<name>A0A559MF42_9HELO</name>
<dbReference type="GO" id="GO:0006520">
    <property type="term" value="P:amino acid metabolic process"/>
    <property type="evidence" value="ECO:0007669"/>
    <property type="project" value="UniProtKB-ARBA"/>
</dbReference>
<evidence type="ECO:0000313" key="2">
    <source>
        <dbReference type="EMBL" id="TVY91518.1"/>
    </source>
</evidence>
<accession>A0A559MF42</accession>
<dbReference type="Proteomes" id="UP000315522">
    <property type="component" value="Unassembled WGS sequence"/>
</dbReference>
<keyword evidence="3" id="KW-1185">Reference proteome</keyword>
<dbReference type="PANTHER" id="PTHR39199:SF1">
    <property type="entry name" value="BLR5128 PROTEIN"/>
    <property type="match status" value="1"/>
</dbReference>
<dbReference type="Gene3D" id="3.30.2130.10">
    <property type="entry name" value="VC0802-like"/>
    <property type="match status" value="1"/>
</dbReference>
<proteinExistence type="predicted"/>
<dbReference type="InterPro" id="IPR045865">
    <property type="entry name" value="ACT-like_dom_sf"/>
</dbReference>
<dbReference type="InterPro" id="IPR018717">
    <property type="entry name" value="DUF2241"/>
</dbReference>
<dbReference type="AlphaFoldDB" id="A0A559MF42"/>
<dbReference type="EMBL" id="QGML01000528">
    <property type="protein sequence ID" value="TVY91518.1"/>
    <property type="molecule type" value="Genomic_DNA"/>
</dbReference>
<gene>
    <name evidence="2" type="ORF">LAWI1_G003546</name>
</gene>
<dbReference type="Pfam" id="PF10000">
    <property type="entry name" value="ACT_3"/>
    <property type="match status" value="1"/>
</dbReference>
<reference evidence="2 3" key="1">
    <citation type="submission" date="2018-05" db="EMBL/GenBank/DDBJ databases">
        <title>Genome sequencing and assembly of the regulated plant pathogen Lachnellula willkommii and related sister species for the development of diagnostic species identification markers.</title>
        <authorList>
            <person name="Giroux E."/>
            <person name="Bilodeau G."/>
        </authorList>
    </citation>
    <scope>NUCLEOTIDE SEQUENCE [LARGE SCALE GENOMIC DNA]</scope>
    <source>
        <strain evidence="2 3">CBS 172.35</strain>
    </source>
</reference>
<feature type="domain" description="DUF2241" evidence="1">
    <location>
        <begin position="8"/>
        <end position="77"/>
    </location>
</feature>
<protein>
    <recommendedName>
        <fullName evidence="1">DUF2241 domain-containing protein</fullName>
    </recommendedName>
</protein>
<dbReference type="GO" id="GO:0046394">
    <property type="term" value="P:carboxylic acid biosynthetic process"/>
    <property type="evidence" value="ECO:0007669"/>
    <property type="project" value="UniProtKB-ARBA"/>
</dbReference>